<dbReference type="PANTHER" id="PTHR32305">
    <property type="match status" value="1"/>
</dbReference>
<dbReference type="PANTHER" id="PTHR32305:SF15">
    <property type="entry name" value="PROTEIN RHSA-RELATED"/>
    <property type="match status" value="1"/>
</dbReference>
<dbReference type="InterPro" id="IPR056823">
    <property type="entry name" value="TEN-like_YD-shell"/>
</dbReference>
<proteinExistence type="predicted"/>
<sequence length="249" mass="28240">ERNLGQDYLTQYHYDSRNFLVKLTDSLGNVRHFSYDSLGRMLSQEDLHAVADTDFGVWSYSYDDNGNSLTAADPKGQLMHYSYDELNRMKTDELVGDPTTLQSYSYDQGSNALGRLSQVLTPDHVLQASYDVRGRLSSETQTIDGQSYVKSYAYTRFDQPEQVNMPDDLVVNRVYNAVGQLDQLNTSAGVAMSGLQYSPLRQVEELQYGNGTVSLFEYDPQQMYRLARKQSSSPAITPALLQDIFYTYD</sequence>
<keyword evidence="1" id="KW-0677">Repeat</keyword>
<dbReference type="Pfam" id="PF25023">
    <property type="entry name" value="TEN_YD-shell"/>
    <property type="match status" value="1"/>
</dbReference>
<feature type="non-terminal residue" evidence="3">
    <location>
        <position position="1"/>
    </location>
</feature>
<protein>
    <recommendedName>
        <fullName evidence="2">Teneurin-like YD-shell domain-containing protein</fullName>
    </recommendedName>
</protein>
<dbReference type="EMBL" id="BARS01044041">
    <property type="protein sequence ID" value="GAG31862.1"/>
    <property type="molecule type" value="Genomic_DNA"/>
</dbReference>
<accession>X0X8V4</accession>
<dbReference type="Gene3D" id="2.180.10.10">
    <property type="entry name" value="RHS repeat-associated core"/>
    <property type="match status" value="1"/>
</dbReference>
<dbReference type="AlphaFoldDB" id="X0X8V4"/>
<reference evidence="3" key="1">
    <citation type="journal article" date="2014" name="Front. Microbiol.">
        <title>High frequency of phylogenetically diverse reductive dehalogenase-homologous genes in deep subseafloor sedimentary metagenomes.</title>
        <authorList>
            <person name="Kawai M."/>
            <person name="Futagami T."/>
            <person name="Toyoda A."/>
            <person name="Takaki Y."/>
            <person name="Nishi S."/>
            <person name="Hori S."/>
            <person name="Arai W."/>
            <person name="Tsubouchi T."/>
            <person name="Morono Y."/>
            <person name="Uchiyama I."/>
            <person name="Ito T."/>
            <person name="Fujiyama A."/>
            <person name="Inagaki F."/>
            <person name="Takami H."/>
        </authorList>
    </citation>
    <scope>NUCLEOTIDE SEQUENCE</scope>
    <source>
        <strain evidence="3">Expedition CK06-06</strain>
    </source>
</reference>
<feature type="non-terminal residue" evidence="3">
    <location>
        <position position="249"/>
    </location>
</feature>
<evidence type="ECO:0000256" key="1">
    <source>
        <dbReference type="ARBA" id="ARBA00022737"/>
    </source>
</evidence>
<dbReference type="InterPro" id="IPR050708">
    <property type="entry name" value="T6SS_VgrG/RHS"/>
</dbReference>
<comment type="caution">
    <text evidence="3">The sequence shown here is derived from an EMBL/GenBank/DDBJ whole genome shotgun (WGS) entry which is preliminary data.</text>
</comment>
<dbReference type="InterPro" id="IPR031325">
    <property type="entry name" value="RHS_repeat"/>
</dbReference>
<evidence type="ECO:0000259" key="2">
    <source>
        <dbReference type="Pfam" id="PF25023"/>
    </source>
</evidence>
<gene>
    <name evidence="3" type="ORF">S01H1_66596</name>
</gene>
<name>X0X8V4_9ZZZZ</name>
<feature type="domain" description="Teneurin-like YD-shell" evidence="2">
    <location>
        <begin position="57"/>
        <end position="186"/>
    </location>
</feature>
<dbReference type="Pfam" id="PF05593">
    <property type="entry name" value="RHS_repeat"/>
    <property type="match status" value="1"/>
</dbReference>
<organism evidence="3">
    <name type="scientific">marine sediment metagenome</name>
    <dbReference type="NCBI Taxonomy" id="412755"/>
    <lineage>
        <taxon>unclassified sequences</taxon>
        <taxon>metagenomes</taxon>
        <taxon>ecological metagenomes</taxon>
    </lineage>
</organism>
<evidence type="ECO:0000313" key="3">
    <source>
        <dbReference type="EMBL" id="GAG31862.1"/>
    </source>
</evidence>